<dbReference type="PANTHER" id="PTHR24159">
    <property type="match status" value="1"/>
</dbReference>
<reference evidence="2 3" key="1">
    <citation type="submission" date="2024-04" db="EMBL/GenBank/DDBJ databases">
        <title>Tritrichomonas musculus Genome.</title>
        <authorList>
            <person name="Alves-Ferreira E."/>
            <person name="Grigg M."/>
            <person name="Lorenzi H."/>
            <person name="Galac M."/>
        </authorList>
    </citation>
    <scope>NUCLEOTIDE SEQUENCE [LARGE SCALE GENOMIC DNA]</scope>
    <source>
        <strain evidence="2 3">EAF2021</strain>
    </source>
</reference>
<comment type="caution">
    <text evidence="2">The sequence shown here is derived from an EMBL/GenBank/DDBJ whole genome shotgun (WGS) entry which is preliminary data.</text>
</comment>
<keyword evidence="3" id="KW-1185">Reference proteome</keyword>
<evidence type="ECO:0000256" key="1">
    <source>
        <dbReference type="SAM" id="Phobius"/>
    </source>
</evidence>
<keyword evidence="1" id="KW-0472">Membrane</keyword>
<dbReference type="EMBL" id="JAPFFF010000057">
    <property type="protein sequence ID" value="KAK8838022.1"/>
    <property type="molecule type" value="Genomic_DNA"/>
</dbReference>
<keyword evidence="1" id="KW-1133">Transmembrane helix</keyword>
<organism evidence="2 3">
    <name type="scientific">Tritrichomonas musculus</name>
    <dbReference type="NCBI Taxonomy" id="1915356"/>
    <lineage>
        <taxon>Eukaryota</taxon>
        <taxon>Metamonada</taxon>
        <taxon>Parabasalia</taxon>
        <taxon>Tritrichomonadida</taxon>
        <taxon>Tritrichomonadidae</taxon>
        <taxon>Tritrichomonas</taxon>
    </lineage>
</organism>
<protein>
    <recommendedName>
        <fullName evidence="4">DUF3447 domain-containing protein</fullName>
    </recommendedName>
</protein>
<dbReference type="InterPro" id="IPR002110">
    <property type="entry name" value="Ankyrin_rpt"/>
</dbReference>
<dbReference type="Gene3D" id="1.25.40.20">
    <property type="entry name" value="Ankyrin repeat-containing domain"/>
    <property type="match status" value="1"/>
</dbReference>
<proteinExistence type="predicted"/>
<dbReference type="SMART" id="SM00248">
    <property type="entry name" value="ANK"/>
    <property type="match status" value="6"/>
</dbReference>
<keyword evidence="1" id="KW-0812">Transmembrane</keyword>
<gene>
    <name evidence="2" type="ORF">M9Y10_035969</name>
</gene>
<evidence type="ECO:0008006" key="4">
    <source>
        <dbReference type="Google" id="ProtNLM"/>
    </source>
</evidence>
<accession>A0ABR2GXA7</accession>
<evidence type="ECO:0000313" key="3">
    <source>
        <dbReference type="Proteomes" id="UP001470230"/>
    </source>
</evidence>
<dbReference type="PANTHER" id="PTHR24159:SF5">
    <property type="entry name" value="ANK_REP_REGION DOMAIN-CONTAINING PROTEIN"/>
    <property type="match status" value="1"/>
</dbReference>
<dbReference type="SUPFAM" id="SSF48403">
    <property type="entry name" value="Ankyrin repeat"/>
    <property type="match status" value="2"/>
</dbReference>
<dbReference type="Pfam" id="PF12796">
    <property type="entry name" value="Ank_2"/>
    <property type="match status" value="2"/>
</dbReference>
<dbReference type="InterPro" id="IPR036770">
    <property type="entry name" value="Ankyrin_rpt-contain_sf"/>
</dbReference>
<evidence type="ECO:0000313" key="2">
    <source>
        <dbReference type="EMBL" id="KAK8838022.1"/>
    </source>
</evidence>
<feature type="transmembrane region" description="Helical" evidence="1">
    <location>
        <begin position="589"/>
        <end position="614"/>
    </location>
</feature>
<name>A0ABR2GXA7_9EUKA</name>
<dbReference type="Proteomes" id="UP001470230">
    <property type="component" value="Unassembled WGS sequence"/>
</dbReference>
<sequence length="617" mass="72660">MTDIQGYLNKMTQVQNQILEFIDSNDNDGSNCTNLYQLIDNQKIKQNKNDFKSFLHLLSNISMRYQRSLLIFPKIEKILLYYKKIMLKYFSNNEIFTIFKNNKRCILFLFQEKMIVPNRYIMSNFIKNESKNYLEYCYKEIKGFNNIVGYRAIDPKYINFAEAIEQKKKKGENDNEICEIIRNDAIDDFISYIKRHNIDFSSKIDTSVYETNSFLLKKGSTLIEYAAFSGSVKIFKYLYSDKSKFDQTIWQYAIYGRNLEIIRIIEDIDFPKETIDFNAIYIESIKSYHKEISKYLEEKYQQYININFRQILKAYNFEYFTTNFFNEPDIFYELCHYDYISLVEILLRTENPQFKIRIEGKNALLISTKKSNTEIIELLLKRKEFDVNENSLLANAIIIGNKDVIQILVNDRNIKINSLQRFTNRENYHIKETNLIAAIRKGDPEIVKILLNHKKINVNTVSSSKSDDGSTSVQKPPLFIAVEGGNLEIIQLLLEKKGINVNQPSVTKHFEFFDIDKRQKTTVLNYAIENKSTEIVNLLIDSGKFNVNAESKTETFEYDMVKQNLSIVLLNSILFPFFAKILKSKLLSFFVNIVVSYIWVITNLFFFNIIQSFIFSI</sequence>